<feature type="transmembrane region" description="Helical" evidence="7">
    <location>
        <begin position="217"/>
        <end position="236"/>
    </location>
</feature>
<comment type="subcellular location">
    <subcellularLocation>
        <location evidence="1">Cell membrane</location>
        <topology evidence="1">Multi-pass membrane protein</topology>
    </subcellularLocation>
</comment>
<evidence type="ECO:0000256" key="5">
    <source>
        <dbReference type="ARBA" id="ARBA00022989"/>
    </source>
</evidence>
<feature type="domain" description="EamA" evidence="8">
    <location>
        <begin position="3"/>
        <end position="137"/>
    </location>
</feature>
<evidence type="ECO:0000256" key="3">
    <source>
        <dbReference type="ARBA" id="ARBA00022475"/>
    </source>
</evidence>
<feature type="transmembrane region" description="Helical" evidence="7">
    <location>
        <begin position="248"/>
        <end position="267"/>
    </location>
</feature>
<organism evidence="9 10">
    <name type="scientific">Thalassobacillus devorans</name>
    <dbReference type="NCBI Taxonomy" id="279813"/>
    <lineage>
        <taxon>Bacteria</taxon>
        <taxon>Bacillati</taxon>
        <taxon>Bacillota</taxon>
        <taxon>Bacilli</taxon>
        <taxon>Bacillales</taxon>
        <taxon>Bacillaceae</taxon>
        <taxon>Thalassobacillus</taxon>
    </lineage>
</organism>
<comment type="caution">
    <text evidence="9">The sequence shown here is derived from an EMBL/GenBank/DDBJ whole genome shotgun (WGS) entry which is preliminary data.</text>
</comment>
<gene>
    <name evidence="9" type="ORF">GCM10007216_26490</name>
</gene>
<dbReference type="Proteomes" id="UP000619534">
    <property type="component" value="Unassembled WGS sequence"/>
</dbReference>
<feature type="transmembrane region" description="Helical" evidence="7">
    <location>
        <begin position="273"/>
        <end position="290"/>
    </location>
</feature>
<keyword evidence="5 7" id="KW-1133">Transmembrane helix</keyword>
<feature type="transmembrane region" description="Helical" evidence="7">
    <location>
        <begin position="123"/>
        <end position="142"/>
    </location>
</feature>
<feature type="transmembrane region" description="Helical" evidence="7">
    <location>
        <begin position="183"/>
        <end position="205"/>
    </location>
</feature>
<dbReference type="SUPFAM" id="SSF103481">
    <property type="entry name" value="Multidrug resistance efflux transporter EmrE"/>
    <property type="match status" value="2"/>
</dbReference>
<name>A0ABQ1PCC6_9BACI</name>
<dbReference type="PANTHER" id="PTHR32322:SF18">
    <property type="entry name" value="S-ADENOSYLMETHIONINE_S-ADENOSYLHOMOCYSTEINE TRANSPORTER"/>
    <property type="match status" value="1"/>
</dbReference>
<evidence type="ECO:0000313" key="10">
    <source>
        <dbReference type="Proteomes" id="UP000619534"/>
    </source>
</evidence>
<evidence type="ECO:0000256" key="4">
    <source>
        <dbReference type="ARBA" id="ARBA00022692"/>
    </source>
</evidence>
<feature type="transmembrane region" description="Helical" evidence="7">
    <location>
        <begin position="37"/>
        <end position="54"/>
    </location>
</feature>
<keyword evidence="6 7" id="KW-0472">Membrane</keyword>
<protein>
    <submittedName>
        <fullName evidence="9">Multidrug DMT transporter</fullName>
    </submittedName>
</protein>
<evidence type="ECO:0000256" key="7">
    <source>
        <dbReference type="SAM" id="Phobius"/>
    </source>
</evidence>
<dbReference type="EMBL" id="BMCJ01000005">
    <property type="protein sequence ID" value="GGC94466.1"/>
    <property type="molecule type" value="Genomic_DNA"/>
</dbReference>
<keyword evidence="4 7" id="KW-0812">Transmembrane</keyword>
<feature type="transmembrane region" description="Helical" evidence="7">
    <location>
        <begin position="66"/>
        <end position="87"/>
    </location>
</feature>
<keyword evidence="10" id="KW-1185">Reference proteome</keyword>
<evidence type="ECO:0000256" key="6">
    <source>
        <dbReference type="ARBA" id="ARBA00023136"/>
    </source>
</evidence>
<comment type="similarity">
    <text evidence="2">Belongs to the EamA transporter family.</text>
</comment>
<keyword evidence="3" id="KW-1003">Cell membrane</keyword>
<dbReference type="PANTHER" id="PTHR32322">
    <property type="entry name" value="INNER MEMBRANE TRANSPORTER"/>
    <property type="match status" value="1"/>
</dbReference>
<dbReference type="InterPro" id="IPR000620">
    <property type="entry name" value="EamA_dom"/>
</dbReference>
<feature type="transmembrane region" description="Helical" evidence="7">
    <location>
        <begin position="93"/>
        <end position="114"/>
    </location>
</feature>
<evidence type="ECO:0000313" key="9">
    <source>
        <dbReference type="EMBL" id="GGC94466.1"/>
    </source>
</evidence>
<evidence type="ECO:0000256" key="1">
    <source>
        <dbReference type="ARBA" id="ARBA00004651"/>
    </source>
</evidence>
<reference evidence="10" key="1">
    <citation type="journal article" date="2019" name="Int. J. Syst. Evol. Microbiol.">
        <title>The Global Catalogue of Microorganisms (GCM) 10K type strain sequencing project: providing services to taxonomists for standard genome sequencing and annotation.</title>
        <authorList>
            <consortium name="The Broad Institute Genomics Platform"/>
            <consortium name="The Broad Institute Genome Sequencing Center for Infectious Disease"/>
            <person name="Wu L."/>
            <person name="Ma J."/>
        </authorList>
    </citation>
    <scope>NUCLEOTIDE SEQUENCE [LARGE SCALE GENOMIC DNA]</scope>
    <source>
        <strain evidence="10">CCM 7282</strain>
    </source>
</reference>
<dbReference type="RefSeq" id="WP_082411973.1">
    <property type="nucleotide sequence ID" value="NZ_BMCJ01000005.1"/>
</dbReference>
<accession>A0ABQ1PCC6</accession>
<evidence type="ECO:0000256" key="2">
    <source>
        <dbReference type="ARBA" id="ARBA00007362"/>
    </source>
</evidence>
<proteinExistence type="inferred from homology"/>
<feature type="domain" description="EamA" evidence="8">
    <location>
        <begin position="152"/>
        <end position="290"/>
    </location>
</feature>
<dbReference type="InterPro" id="IPR037185">
    <property type="entry name" value="EmrE-like"/>
</dbReference>
<dbReference type="InterPro" id="IPR050638">
    <property type="entry name" value="AA-Vitamin_Transporters"/>
</dbReference>
<evidence type="ECO:0000259" key="8">
    <source>
        <dbReference type="Pfam" id="PF00892"/>
    </source>
</evidence>
<dbReference type="Pfam" id="PF00892">
    <property type="entry name" value="EamA"/>
    <property type="match status" value="2"/>
</dbReference>
<feature type="transmembrane region" description="Helical" evidence="7">
    <location>
        <begin position="148"/>
        <end position="171"/>
    </location>
</feature>
<sequence length="301" mass="32791">MWKAYALVMLAIILFSGNFIAGKVATAAIAPFTLAWLRTLIAFLLLLTFARQEFKYAQLVMVKNWKALYGMALTGVVLFPALVYTSLNYTTTINASIVEALTPSVAMVLGFLFLGEHFTPSQLTGVLVSFLGVLYIITQGSWEVLAGLGFNIGDLIMLSAVVSWAFYSLLVNKHGPKFPMYGSLLFMLGMGNVTLLVMAAVIEWLPRGFEIDWSSQVIWSVLYTGIFPAVIALIAWNQAVSMIGPSKAAVFLNLIPVVTAVMAFTFLGEAMTSAQLVGGVFVLGGVYMTTRRQKKREAANP</sequence>